<protein>
    <submittedName>
        <fullName evidence="7">Root adhesin</fullName>
    </submittedName>
</protein>
<feature type="chain" id="PRO_5001461416" evidence="5">
    <location>
        <begin position="19"/>
        <end position="197"/>
    </location>
</feature>
<dbReference type="SUPFAM" id="SSF103088">
    <property type="entry name" value="OmpA-like"/>
    <property type="match status" value="1"/>
</dbReference>
<dbReference type="STRING" id="1454003.AW10_02814"/>
<dbReference type="InterPro" id="IPR050330">
    <property type="entry name" value="Bact_OuterMem_StrucFunc"/>
</dbReference>
<dbReference type="AlphaFoldDB" id="A0A011PP47"/>
<evidence type="ECO:0000256" key="5">
    <source>
        <dbReference type="SAM" id="SignalP"/>
    </source>
</evidence>
<dbReference type="CDD" id="cd07185">
    <property type="entry name" value="OmpA_C-like"/>
    <property type="match status" value="1"/>
</dbReference>
<dbReference type="GO" id="GO:0009279">
    <property type="term" value="C:cell outer membrane"/>
    <property type="evidence" value="ECO:0007669"/>
    <property type="project" value="UniProtKB-SubCell"/>
</dbReference>
<evidence type="ECO:0000256" key="1">
    <source>
        <dbReference type="ARBA" id="ARBA00004442"/>
    </source>
</evidence>
<proteinExistence type="predicted"/>
<dbReference type="Proteomes" id="UP000021816">
    <property type="component" value="Unassembled WGS sequence"/>
</dbReference>
<keyword evidence="2 4" id="KW-0472">Membrane</keyword>
<reference evidence="7 8" key="1">
    <citation type="submission" date="2014-02" db="EMBL/GenBank/DDBJ databases">
        <title>Expanding our view of genomic diversity in Candidatus Accumulibacter clades.</title>
        <authorList>
            <person name="Skennerton C.T."/>
            <person name="Barr J.J."/>
            <person name="Slater F.R."/>
            <person name="Bond P.L."/>
            <person name="Tyson G.W."/>
        </authorList>
    </citation>
    <scope>NUCLEOTIDE SEQUENCE [LARGE SCALE GENOMIC DNA]</scope>
    <source>
        <strain evidence="8">BA-92</strain>
    </source>
</reference>
<feature type="signal peptide" evidence="5">
    <location>
        <begin position="1"/>
        <end position="18"/>
    </location>
</feature>
<evidence type="ECO:0000313" key="8">
    <source>
        <dbReference type="Proteomes" id="UP000021816"/>
    </source>
</evidence>
<dbReference type="Gene3D" id="3.30.1330.60">
    <property type="entry name" value="OmpA-like domain"/>
    <property type="match status" value="1"/>
</dbReference>
<dbReference type="PANTHER" id="PTHR30329:SF21">
    <property type="entry name" value="LIPOPROTEIN YIAD-RELATED"/>
    <property type="match status" value="1"/>
</dbReference>
<name>A0A011PP47_9PROT</name>
<dbReference type="Pfam" id="PF00691">
    <property type="entry name" value="OmpA"/>
    <property type="match status" value="1"/>
</dbReference>
<accession>A0A011PP47</accession>
<evidence type="ECO:0000256" key="4">
    <source>
        <dbReference type="PROSITE-ProRule" id="PRU00473"/>
    </source>
</evidence>
<comment type="subcellular location">
    <subcellularLocation>
        <location evidence="1">Cell outer membrane</location>
    </subcellularLocation>
</comment>
<feature type="domain" description="OmpA-like" evidence="6">
    <location>
        <begin position="83"/>
        <end position="197"/>
    </location>
</feature>
<evidence type="ECO:0000313" key="7">
    <source>
        <dbReference type="EMBL" id="EXI78660.1"/>
    </source>
</evidence>
<comment type="caution">
    <text evidence="7">The sequence shown here is derived from an EMBL/GenBank/DDBJ whole genome shotgun (WGS) entry which is preliminary data.</text>
</comment>
<dbReference type="PROSITE" id="PS51123">
    <property type="entry name" value="OMPA_2"/>
    <property type="match status" value="1"/>
</dbReference>
<gene>
    <name evidence="7" type="primary">oprF_1</name>
    <name evidence="7" type="ORF">AW10_02814</name>
</gene>
<dbReference type="PRINTS" id="PR01021">
    <property type="entry name" value="OMPADOMAIN"/>
</dbReference>
<evidence type="ECO:0000256" key="3">
    <source>
        <dbReference type="ARBA" id="ARBA00023237"/>
    </source>
</evidence>
<evidence type="ECO:0000259" key="6">
    <source>
        <dbReference type="PROSITE" id="PS51123"/>
    </source>
</evidence>
<evidence type="ECO:0000256" key="2">
    <source>
        <dbReference type="ARBA" id="ARBA00023136"/>
    </source>
</evidence>
<dbReference type="InterPro" id="IPR006665">
    <property type="entry name" value="OmpA-like"/>
</dbReference>
<dbReference type="EMBL" id="JEMX01000066">
    <property type="protein sequence ID" value="EXI78660.1"/>
    <property type="molecule type" value="Genomic_DNA"/>
</dbReference>
<keyword evidence="5" id="KW-0732">Signal</keyword>
<sequence>MRSAGCLCGLLLSLTLAACAPFSDRVVLLPGPDGRTGAVLVSADGEEKVLSEPYADAQVADGKVHLLKTSPGMVADDYGALLAMQPARPRLFVVHFDPGTSVLTPASQTLLASIRAQLATLPAGEAVVVGHTDRVGALEANDRLSLQRAALVRDMLVGAGIAPEAIAVVGRGERAPAFMTADEVAEARNRRVEIKLR</sequence>
<keyword evidence="3" id="KW-0998">Cell outer membrane</keyword>
<dbReference type="PATRIC" id="fig|1454003.3.peg.2873"/>
<organism evidence="7 8">
    <name type="scientific">Candidatus Accumulibacter appositus</name>
    <dbReference type="NCBI Taxonomy" id="1454003"/>
    <lineage>
        <taxon>Bacteria</taxon>
        <taxon>Pseudomonadati</taxon>
        <taxon>Pseudomonadota</taxon>
        <taxon>Betaproteobacteria</taxon>
        <taxon>Candidatus Accumulibacter</taxon>
    </lineage>
</organism>
<dbReference type="PANTHER" id="PTHR30329">
    <property type="entry name" value="STATOR ELEMENT OF FLAGELLAR MOTOR COMPLEX"/>
    <property type="match status" value="1"/>
</dbReference>
<dbReference type="InterPro" id="IPR006664">
    <property type="entry name" value="OMP_bac"/>
</dbReference>
<dbReference type="InterPro" id="IPR036737">
    <property type="entry name" value="OmpA-like_sf"/>
</dbReference>
<dbReference type="PROSITE" id="PS51257">
    <property type="entry name" value="PROKAR_LIPOPROTEIN"/>
    <property type="match status" value="1"/>
</dbReference>